<accession>A0ABD1RWN0</accession>
<evidence type="ECO:0000256" key="1">
    <source>
        <dbReference type="ARBA" id="ARBA00023303"/>
    </source>
</evidence>
<gene>
    <name evidence="2" type="ORF">Adt_28473</name>
</gene>
<name>A0ABD1RWN0_9LAMI</name>
<dbReference type="Proteomes" id="UP001604336">
    <property type="component" value="Unassembled WGS sequence"/>
</dbReference>
<dbReference type="PANTHER" id="PTHR45651:SF12">
    <property type="entry name" value="CYCLIC NUCLEOTIDE-GATED ION CHANNEL 15-RELATED"/>
    <property type="match status" value="1"/>
</dbReference>
<dbReference type="AlphaFoldDB" id="A0ABD1RWN0"/>
<dbReference type="GO" id="GO:0034220">
    <property type="term" value="P:monoatomic ion transmembrane transport"/>
    <property type="evidence" value="ECO:0007669"/>
    <property type="project" value="UniProtKB-KW"/>
</dbReference>
<dbReference type="EMBL" id="JBFOLK010000008">
    <property type="protein sequence ID" value="KAL2492845.1"/>
    <property type="molecule type" value="Genomic_DNA"/>
</dbReference>
<protein>
    <submittedName>
        <fullName evidence="2">Cyclic nucleotide-binding domain-containing protein</fullName>
    </submittedName>
</protein>
<evidence type="ECO:0000313" key="3">
    <source>
        <dbReference type="Proteomes" id="UP001604336"/>
    </source>
</evidence>
<keyword evidence="1" id="KW-0406">Ion transport</keyword>
<keyword evidence="1" id="KW-0407">Ion channel</keyword>
<dbReference type="PANTHER" id="PTHR45651">
    <property type="entry name" value="CYCLIC NUCLEOTIDE-GATED ION CHANNEL 15-RELATED-RELATED"/>
    <property type="match status" value="1"/>
</dbReference>
<keyword evidence="3" id="KW-1185">Reference proteome</keyword>
<evidence type="ECO:0000313" key="2">
    <source>
        <dbReference type="EMBL" id="KAL2492845.1"/>
    </source>
</evidence>
<dbReference type="GO" id="GO:0016020">
    <property type="term" value="C:membrane"/>
    <property type="evidence" value="ECO:0007669"/>
    <property type="project" value="UniProtKB-SubCell"/>
</dbReference>
<proteinExistence type="predicted"/>
<comment type="caution">
    <text evidence="2">The sequence shown here is derived from an EMBL/GenBank/DDBJ whole genome shotgun (WGS) entry which is preliminary data.</text>
</comment>
<reference evidence="3" key="1">
    <citation type="submission" date="2024-07" db="EMBL/GenBank/DDBJ databases">
        <title>Two chromosome-level genome assemblies of Korean endemic species Abeliophyllum distichum and Forsythia ovata (Oleaceae).</title>
        <authorList>
            <person name="Jang H."/>
        </authorList>
    </citation>
    <scope>NUCLEOTIDE SEQUENCE [LARGE SCALE GENOMIC DNA]</scope>
</reference>
<organism evidence="2 3">
    <name type="scientific">Abeliophyllum distichum</name>
    <dbReference type="NCBI Taxonomy" id="126358"/>
    <lineage>
        <taxon>Eukaryota</taxon>
        <taxon>Viridiplantae</taxon>
        <taxon>Streptophyta</taxon>
        <taxon>Embryophyta</taxon>
        <taxon>Tracheophyta</taxon>
        <taxon>Spermatophyta</taxon>
        <taxon>Magnoliopsida</taxon>
        <taxon>eudicotyledons</taxon>
        <taxon>Gunneridae</taxon>
        <taxon>Pentapetalae</taxon>
        <taxon>asterids</taxon>
        <taxon>lamiids</taxon>
        <taxon>Lamiales</taxon>
        <taxon>Oleaceae</taxon>
        <taxon>Forsythieae</taxon>
        <taxon>Abeliophyllum</taxon>
    </lineage>
</organism>
<keyword evidence="1" id="KW-0813">Transport</keyword>
<sequence>MAYSNSKSVRFQDDVELANFPTVDGDNVIKVKYKIDGTRFPEPSSRKGGTDAVKSGKSLKAKVLSRIFVRFRTAYVAPSSRVFGRGELVIDSSKIAIRYLQKSLWLDVIAALPLPQDCPQDNLFY</sequence>